<evidence type="ECO:0000313" key="4">
    <source>
        <dbReference type="EMBL" id="KAK5092926.1"/>
    </source>
</evidence>
<dbReference type="Proteomes" id="UP001345013">
    <property type="component" value="Unassembled WGS sequence"/>
</dbReference>
<dbReference type="CDD" id="cd07197">
    <property type="entry name" value="nitrilase"/>
    <property type="match status" value="1"/>
</dbReference>
<dbReference type="Gene3D" id="3.60.110.10">
    <property type="entry name" value="Carbon-nitrogen hydrolase"/>
    <property type="match status" value="1"/>
</dbReference>
<dbReference type="EMBL" id="JAVRRG010000050">
    <property type="protein sequence ID" value="KAK5092926.1"/>
    <property type="molecule type" value="Genomic_DNA"/>
</dbReference>
<sequence>MGSAVGSKKFKVALIQMKPKVLDPEYNFAHAKSELTKAAEGGASLAILPEYHLTGWEPRNPKFAELANDAHKYQKQYQDLAKELKINICAGTICHTAPQQANNGTSEAKAVANAKPTLLNICAFISYTGELLGTYIKANLWIPEREHLTSSIAYAQSSNSTATSAPPASKSQTAKDLQHAGVAHSEPSNPPMTPHEVIQTPLGNIGVLICWDLAFPEAFRSLIRQDCKIIMIPTFWKQDDMMPAGLEINPDAEKLFLESTLVARAYENTCTIIFCNAGGPKEEGYLGLSGVYAPILGRVKGSFTDGEEGMRIVEVDLGIQELAEQNYRVREDMKGDDWHYGYEKIENRGRRT</sequence>
<dbReference type="SUPFAM" id="SSF56317">
    <property type="entry name" value="Carbon-nitrogen hydrolase"/>
    <property type="match status" value="1"/>
</dbReference>
<dbReference type="PANTHER" id="PTHR43674:SF16">
    <property type="entry name" value="CARBON-NITROGEN FAMILY, PUTATIVE (AFU_ORTHOLOGUE AFUA_5G02350)-RELATED"/>
    <property type="match status" value="1"/>
</dbReference>
<evidence type="ECO:0000313" key="5">
    <source>
        <dbReference type="Proteomes" id="UP001345013"/>
    </source>
</evidence>
<reference evidence="4 5" key="1">
    <citation type="submission" date="2023-08" db="EMBL/GenBank/DDBJ databases">
        <title>Black Yeasts Isolated from many extreme environments.</title>
        <authorList>
            <person name="Coleine C."/>
            <person name="Stajich J.E."/>
            <person name="Selbmann L."/>
        </authorList>
    </citation>
    <scope>NUCLEOTIDE SEQUENCE [LARGE SCALE GENOMIC DNA]</scope>
    <source>
        <strain evidence="4 5">CCFEE 5885</strain>
    </source>
</reference>
<accession>A0ABR0KB30</accession>
<keyword evidence="5" id="KW-1185">Reference proteome</keyword>
<proteinExistence type="predicted"/>
<evidence type="ECO:0000256" key="2">
    <source>
        <dbReference type="SAM" id="MobiDB-lite"/>
    </source>
</evidence>
<feature type="compositionally biased region" description="Low complexity" evidence="2">
    <location>
        <begin position="159"/>
        <end position="175"/>
    </location>
</feature>
<dbReference type="InterPro" id="IPR050345">
    <property type="entry name" value="Aliph_Amidase/BUP"/>
</dbReference>
<protein>
    <recommendedName>
        <fullName evidence="3">CN hydrolase domain-containing protein</fullName>
    </recommendedName>
</protein>
<dbReference type="Pfam" id="PF00795">
    <property type="entry name" value="CN_hydrolase"/>
    <property type="match status" value="1"/>
</dbReference>
<organism evidence="4 5">
    <name type="scientific">Lithohypha guttulata</name>
    <dbReference type="NCBI Taxonomy" id="1690604"/>
    <lineage>
        <taxon>Eukaryota</taxon>
        <taxon>Fungi</taxon>
        <taxon>Dikarya</taxon>
        <taxon>Ascomycota</taxon>
        <taxon>Pezizomycotina</taxon>
        <taxon>Eurotiomycetes</taxon>
        <taxon>Chaetothyriomycetidae</taxon>
        <taxon>Chaetothyriales</taxon>
        <taxon>Trichomeriaceae</taxon>
        <taxon>Lithohypha</taxon>
    </lineage>
</organism>
<comment type="caution">
    <text evidence="4">The sequence shown here is derived from an EMBL/GenBank/DDBJ whole genome shotgun (WGS) entry which is preliminary data.</text>
</comment>
<feature type="region of interest" description="Disordered" evidence="2">
    <location>
        <begin position="159"/>
        <end position="196"/>
    </location>
</feature>
<evidence type="ECO:0000259" key="3">
    <source>
        <dbReference type="PROSITE" id="PS50263"/>
    </source>
</evidence>
<dbReference type="PANTHER" id="PTHR43674">
    <property type="entry name" value="NITRILASE C965.09-RELATED"/>
    <property type="match status" value="1"/>
</dbReference>
<dbReference type="PROSITE" id="PS50263">
    <property type="entry name" value="CN_HYDROLASE"/>
    <property type="match status" value="1"/>
</dbReference>
<dbReference type="InterPro" id="IPR036526">
    <property type="entry name" value="C-N_Hydrolase_sf"/>
</dbReference>
<name>A0ABR0KB30_9EURO</name>
<dbReference type="InterPro" id="IPR003010">
    <property type="entry name" value="C-N_Hydrolase"/>
</dbReference>
<evidence type="ECO:0000256" key="1">
    <source>
        <dbReference type="ARBA" id="ARBA00022801"/>
    </source>
</evidence>
<gene>
    <name evidence="4" type="ORF">LTR24_004721</name>
</gene>
<feature type="domain" description="CN hydrolase" evidence="3">
    <location>
        <begin position="10"/>
        <end position="317"/>
    </location>
</feature>
<keyword evidence="1" id="KW-0378">Hydrolase</keyword>